<evidence type="ECO:0000256" key="1">
    <source>
        <dbReference type="SAM" id="MobiDB-lite"/>
    </source>
</evidence>
<keyword evidence="2" id="KW-0812">Transmembrane</keyword>
<feature type="region of interest" description="Disordered" evidence="1">
    <location>
        <begin position="89"/>
        <end position="114"/>
    </location>
</feature>
<feature type="region of interest" description="Disordered" evidence="1">
    <location>
        <begin position="13"/>
        <end position="34"/>
    </location>
</feature>
<dbReference type="InterPro" id="IPR003709">
    <property type="entry name" value="VanY-like_core_dom"/>
</dbReference>
<name>A0A928W2R7_9CYAN</name>
<dbReference type="InterPro" id="IPR052179">
    <property type="entry name" value="DD-CPase-like"/>
</dbReference>
<reference evidence="4" key="1">
    <citation type="submission" date="2020-10" db="EMBL/GenBank/DDBJ databases">
        <authorList>
            <person name="Castelo-Branco R."/>
            <person name="Eusebio N."/>
            <person name="Adriana R."/>
            <person name="Vieira A."/>
            <person name="Brugerolle De Fraissinette N."/>
            <person name="Rezende De Castro R."/>
            <person name="Schneider M.P."/>
            <person name="Vasconcelos V."/>
            <person name="Leao P.N."/>
        </authorList>
    </citation>
    <scope>NUCLEOTIDE SEQUENCE</scope>
    <source>
        <strain evidence="4">LEGE 11467</strain>
    </source>
</reference>
<dbReference type="GO" id="GO:0006508">
    <property type="term" value="P:proteolysis"/>
    <property type="evidence" value="ECO:0007669"/>
    <property type="project" value="InterPro"/>
</dbReference>
<feature type="non-terminal residue" evidence="4">
    <location>
        <position position="241"/>
    </location>
</feature>
<sequence>MWVRACRSLRRKSLHNASGSKKTTSYSGTVQDDIPEALRDGPAELLTPSAVSREKWLVWGLIGLVGLGILALAGSLFWVVQSQQRSIATSSPASEDVATSSTSNPTAEDTSDDLLGHLPYEIAPEGELKPIVADGSIRLRATAADRYLEMEAAAREQGIFLAPISGFRTLEDQEFLFFDVKAERRQGASERAEVSAPPGYSEHHTGYAIDIGDGNVPATHLMQEFEKTEAFRWLEENAPYY</sequence>
<feature type="transmembrane region" description="Helical" evidence="2">
    <location>
        <begin position="56"/>
        <end position="80"/>
    </location>
</feature>
<dbReference type="InterPro" id="IPR009045">
    <property type="entry name" value="Zn_M74/Hedgehog-like"/>
</dbReference>
<organism evidence="4 5">
    <name type="scientific">Zarconia navalis LEGE 11467</name>
    <dbReference type="NCBI Taxonomy" id="1828826"/>
    <lineage>
        <taxon>Bacteria</taxon>
        <taxon>Bacillati</taxon>
        <taxon>Cyanobacteriota</taxon>
        <taxon>Cyanophyceae</taxon>
        <taxon>Oscillatoriophycideae</taxon>
        <taxon>Oscillatoriales</taxon>
        <taxon>Oscillatoriales incertae sedis</taxon>
        <taxon>Zarconia</taxon>
        <taxon>Zarconia navalis</taxon>
    </lineage>
</organism>
<evidence type="ECO:0000259" key="3">
    <source>
        <dbReference type="Pfam" id="PF02557"/>
    </source>
</evidence>
<keyword evidence="4" id="KW-0645">Protease</keyword>
<dbReference type="InterPro" id="IPR058193">
    <property type="entry name" value="VanY/YodJ_core_dom"/>
</dbReference>
<feature type="compositionally biased region" description="Low complexity" evidence="1">
    <location>
        <begin position="18"/>
        <end position="29"/>
    </location>
</feature>
<dbReference type="PANTHER" id="PTHR34385">
    <property type="entry name" value="D-ALANYL-D-ALANINE CARBOXYPEPTIDASE"/>
    <property type="match status" value="1"/>
</dbReference>
<dbReference type="Pfam" id="PF02557">
    <property type="entry name" value="VanY"/>
    <property type="match status" value="1"/>
</dbReference>
<dbReference type="EMBL" id="JADEXN010000312">
    <property type="protein sequence ID" value="MBE9042185.1"/>
    <property type="molecule type" value="Genomic_DNA"/>
</dbReference>
<feature type="compositionally biased region" description="Polar residues" evidence="1">
    <location>
        <begin position="89"/>
        <end position="108"/>
    </location>
</feature>
<dbReference type="GO" id="GO:0004180">
    <property type="term" value="F:carboxypeptidase activity"/>
    <property type="evidence" value="ECO:0007669"/>
    <property type="project" value="UniProtKB-KW"/>
</dbReference>
<keyword evidence="4" id="KW-0378">Hydrolase</keyword>
<comment type="caution">
    <text evidence="4">The sequence shown here is derived from an EMBL/GenBank/DDBJ whole genome shotgun (WGS) entry which is preliminary data.</text>
</comment>
<keyword evidence="4" id="KW-0121">Carboxypeptidase</keyword>
<feature type="domain" description="D-alanyl-D-alanine carboxypeptidase-like core" evidence="3">
    <location>
        <begin position="137"/>
        <end position="241"/>
    </location>
</feature>
<keyword evidence="2" id="KW-1133">Transmembrane helix</keyword>
<dbReference type="PANTHER" id="PTHR34385:SF1">
    <property type="entry name" value="PEPTIDOGLYCAN L-ALANYL-D-GLUTAMATE ENDOPEPTIDASE CWLK"/>
    <property type="match status" value="1"/>
</dbReference>
<dbReference type="CDD" id="cd14852">
    <property type="entry name" value="LD-carboxypeptidase"/>
    <property type="match status" value="1"/>
</dbReference>
<dbReference type="Gene3D" id="3.30.1380.10">
    <property type="match status" value="1"/>
</dbReference>
<protein>
    <submittedName>
        <fullName evidence="4">D-alanyl-D-alanine carboxypeptidase family protein</fullName>
    </submittedName>
</protein>
<proteinExistence type="predicted"/>
<dbReference type="Proteomes" id="UP000621799">
    <property type="component" value="Unassembled WGS sequence"/>
</dbReference>
<evidence type="ECO:0000313" key="5">
    <source>
        <dbReference type="Proteomes" id="UP000621799"/>
    </source>
</evidence>
<evidence type="ECO:0000256" key="2">
    <source>
        <dbReference type="SAM" id="Phobius"/>
    </source>
</evidence>
<keyword evidence="2" id="KW-0472">Membrane</keyword>
<accession>A0A928W2R7</accession>
<dbReference type="AlphaFoldDB" id="A0A928W2R7"/>
<dbReference type="SUPFAM" id="SSF55166">
    <property type="entry name" value="Hedgehog/DD-peptidase"/>
    <property type="match status" value="1"/>
</dbReference>
<evidence type="ECO:0000313" key="4">
    <source>
        <dbReference type="EMBL" id="MBE9042185.1"/>
    </source>
</evidence>
<keyword evidence="5" id="KW-1185">Reference proteome</keyword>
<gene>
    <name evidence="4" type="ORF">IQ235_15510</name>
</gene>